<evidence type="ECO:0000256" key="2">
    <source>
        <dbReference type="ARBA" id="ARBA00006462"/>
    </source>
</evidence>
<keyword evidence="5 7" id="KW-1133">Transmembrane helix</keyword>
<evidence type="ECO:0000256" key="6">
    <source>
        <dbReference type="ARBA" id="ARBA00023136"/>
    </source>
</evidence>
<comment type="subcellular location">
    <subcellularLocation>
        <location evidence="1">Membrane</location>
        <topology evidence="1">Single-pass type II membrane protein</topology>
    </subcellularLocation>
</comment>
<evidence type="ECO:0000256" key="3">
    <source>
        <dbReference type="ARBA" id="ARBA00022692"/>
    </source>
</evidence>
<evidence type="ECO:0000313" key="9">
    <source>
        <dbReference type="Proteomes" id="UP001365128"/>
    </source>
</evidence>
<keyword evidence="4" id="KW-0735">Signal-anchor</keyword>
<sequence>MSFVSLASHRRAELLAVIAALIFIPLLYLHQSWIPEAAVSHLYPIPGEELAHGPDGISSPSFDPELACRHLPGAEDVLVILKTGSTVSHKKLPIHFNTTFRCIPHWIVFSDLEEDVAGHHVHDVLDEIDDSVKTAAEFRLYHQIQEWHAEGNMPTAINETLRKQAWDLDKWKFLPLVKKALQTRPEAKWYFFMEADSFLMWSNLLLYLSQLNPDESLYLGAQAWIGDTEFAHGGSGFVISNKALRSVVEDYTARVSYYNELTRNEWAGDGVLAKAMKNRGIHLTRAFPIVQGETPYTLDYTERHWCYPVVSYHHMSPEWIQTMWDYEQEWLAKEQANTTTLDSSLSEPIRHRHVFAHFVQPTISSGEKTAWDNLSPDLGADGETTLEMCRDICKAADSCVQWLFTAPGDCKLANVVRLGSRPTDEDAVKYTSGWMADRVAAFVDKMGVCRSDWIMPNAGAVA</sequence>
<dbReference type="InterPro" id="IPR026050">
    <property type="entry name" value="C1GALT1/C1GALT1_chp1"/>
</dbReference>
<gene>
    <name evidence="8" type="ORF">IWX46DRAFT_80748</name>
</gene>
<feature type="transmembrane region" description="Helical" evidence="7">
    <location>
        <begin position="12"/>
        <end position="30"/>
    </location>
</feature>
<organism evidence="8 9">
    <name type="scientific">Phyllosticta citricarpa</name>
    <dbReference type="NCBI Taxonomy" id="55181"/>
    <lineage>
        <taxon>Eukaryota</taxon>
        <taxon>Fungi</taxon>
        <taxon>Dikarya</taxon>
        <taxon>Ascomycota</taxon>
        <taxon>Pezizomycotina</taxon>
        <taxon>Dothideomycetes</taxon>
        <taxon>Dothideomycetes incertae sedis</taxon>
        <taxon>Botryosphaeriales</taxon>
        <taxon>Phyllostictaceae</taxon>
        <taxon>Phyllosticta</taxon>
    </lineage>
</organism>
<dbReference type="Gene3D" id="3.90.550.50">
    <property type="match status" value="1"/>
</dbReference>
<dbReference type="PANTHER" id="PTHR23033:SF47">
    <property type="entry name" value="APPLE DOMAIN-CONTAINING PROTEIN-RELATED"/>
    <property type="match status" value="1"/>
</dbReference>
<comment type="similarity">
    <text evidence="2">Belongs to the glycosyltransferase 31 family. Beta3-Gal-T subfamily.</text>
</comment>
<proteinExistence type="inferred from homology"/>
<evidence type="ECO:0000256" key="5">
    <source>
        <dbReference type="ARBA" id="ARBA00022989"/>
    </source>
</evidence>
<keyword evidence="9" id="KW-1185">Reference proteome</keyword>
<evidence type="ECO:0000256" key="4">
    <source>
        <dbReference type="ARBA" id="ARBA00022968"/>
    </source>
</evidence>
<protein>
    <recommendedName>
        <fullName evidence="10">Glycosyltransferase family 31 protein</fullName>
    </recommendedName>
</protein>
<dbReference type="Proteomes" id="UP001365128">
    <property type="component" value="Unassembled WGS sequence"/>
</dbReference>
<accession>A0ABR1ME31</accession>
<evidence type="ECO:0000313" key="8">
    <source>
        <dbReference type="EMBL" id="KAK7546773.1"/>
    </source>
</evidence>
<name>A0ABR1ME31_9PEZI</name>
<dbReference type="EMBL" id="JBBPDW010000014">
    <property type="protein sequence ID" value="KAK7546773.1"/>
    <property type="molecule type" value="Genomic_DNA"/>
</dbReference>
<reference evidence="8 9" key="1">
    <citation type="submission" date="2024-04" db="EMBL/GenBank/DDBJ databases">
        <title>Phyllosticta paracitricarpa is synonymous to the EU quarantine fungus P. citricarpa based on phylogenomic analyses.</title>
        <authorList>
            <consortium name="Lawrence Berkeley National Laboratory"/>
            <person name="Van Ingen-Buijs V.A."/>
            <person name="Van Westerhoven A.C."/>
            <person name="Haridas S."/>
            <person name="Skiadas P."/>
            <person name="Martin F."/>
            <person name="Groenewald J.Z."/>
            <person name="Crous P.W."/>
            <person name="Seidl M.F."/>
        </authorList>
    </citation>
    <scope>NUCLEOTIDE SEQUENCE [LARGE SCALE GENOMIC DNA]</scope>
    <source>
        <strain evidence="8 9">CBS 122670</strain>
    </source>
</reference>
<keyword evidence="6 7" id="KW-0472">Membrane</keyword>
<evidence type="ECO:0000256" key="7">
    <source>
        <dbReference type="SAM" id="Phobius"/>
    </source>
</evidence>
<evidence type="ECO:0008006" key="10">
    <source>
        <dbReference type="Google" id="ProtNLM"/>
    </source>
</evidence>
<evidence type="ECO:0000256" key="1">
    <source>
        <dbReference type="ARBA" id="ARBA00004606"/>
    </source>
</evidence>
<comment type="caution">
    <text evidence="8">The sequence shown here is derived from an EMBL/GenBank/DDBJ whole genome shotgun (WGS) entry which is preliminary data.</text>
</comment>
<keyword evidence="3 7" id="KW-0812">Transmembrane</keyword>
<dbReference type="PANTHER" id="PTHR23033">
    <property type="entry name" value="BETA1,3-GALACTOSYLTRANSFERASE"/>
    <property type="match status" value="1"/>
</dbReference>